<sequence>MKKYIEEPATQSKRLDNHGSLTNSKVVKNPWRTLRSYTNARIGLGRAGISLPTSEMLGFQLSHAKARDAVKLRLNTQELQHKLTEFSSLLPCPPMVLHSQAFDRTTFLQRPDLGRKLNDVSRNDLLNFMTQQGGESEPQYDLAIVVADGLSSLAVQHNAAPFLKQLMTRLHSASESWSLAPMTIIEQGRVAIGDEVGERLNAKAVLLLIGERPGLSSPDSLGLYFTWQPKVGLNDAQRNCISNIRPAGLGFDDAAQKAMYLLTQARRLKLSGVNLKDRSDSDVLSALKNRVVPMRSFLTKPS</sequence>
<evidence type="ECO:0000256" key="4">
    <source>
        <dbReference type="ARBA" id="ARBA00024446"/>
    </source>
</evidence>
<dbReference type="PANTHER" id="PTHR39330">
    <property type="entry name" value="ETHANOLAMINE AMMONIA-LYASE LIGHT CHAIN"/>
    <property type="match status" value="1"/>
</dbReference>
<dbReference type="Gene3D" id="1.10.30.40">
    <property type="entry name" value="Ethanolamine ammonia-lyase light chain (EutC), N-terminal domain"/>
    <property type="match status" value="1"/>
</dbReference>
<comment type="function">
    <text evidence="5">Catalyzes the deamination of various vicinal amino-alcohols to oxo compounds. Allows this organism to utilize ethanolamine as the sole source of nitrogen and carbon in the presence of external vitamin B12.</text>
</comment>
<evidence type="ECO:0000313" key="7">
    <source>
        <dbReference type="EMBL" id="GAC24339.1"/>
    </source>
</evidence>
<dbReference type="InterPro" id="IPR042255">
    <property type="entry name" value="EutC_N"/>
</dbReference>
<dbReference type="GO" id="GO:0046336">
    <property type="term" value="P:ethanolamine catabolic process"/>
    <property type="evidence" value="ECO:0007669"/>
    <property type="project" value="UniProtKB-UniRule"/>
</dbReference>
<evidence type="ECO:0000313" key="8">
    <source>
        <dbReference type="Proteomes" id="UP000006263"/>
    </source>
</evidence>
<evidence type="ECO:0000256" key="3">
    <source>
        <dbReference type="ARBA" id="ARBA00023285"/>
    </source>
</evidence>
<evidence type="ECO:0000256" key="2">
    <source>
        <dbReference type="ARBA" id="ARBA00023239"/>
    </source>
</evidence>
<feature type="region of interest" description="Disordered" evidence="6">
    <location>
        <begin position="1"/>
        <end position="21"/>
    </location>
</feature>
<evidence type="ECO:0000256" key="5">
    <source>
        <dbReference type="HAMAP-Rule" id="MF_00601"/>
    </source>
</evidence>
<comment type="similarity">
    <text evidence="5">Belongs to the EutC family.</text>
</comment>
<dbReference type="Gene3D" id="3.40.50.11240">
    <property type="entry name" value="Ethanolamine ammonia-lyase light chain (EutC)"/>
    <property type="match status" value="1"/>
</dbReference>
<dbReference type="InterPro" id="IPR042251">
    <property type="entry name" value="EutC_C"/>
</dbReference>
<dbReference type="GO" id="GO:0031471">
    <property type="term" value="C:ethanolamine degradation polyhedral organelle"/>
    <property type="evidence" value="ECO:0007669"/>
    <property type="project" value="UniProtKB-UniRule"/>
</dbReference>
<comment type="subunit">
    <text evidence="5">The basic unit is a heterodimer which dimerizes to form tetramers. The heterotetramers trimerize; 6 large subunits form a core ring with 6 small subunits projecting outwards.</text>
</comment>
<protein>
    <recommendedName>
        <fullName evidence="5">Ethanolamine ammonia-lyase small subunit</fullName>
        <shortName evidence="5">EAL small subunit</shortName>
        <ecNumber evidence="5">4.3.1.7</ecNumber>
    </recommendedName>
</protein>
<reference evidence="7 8" key="1">
    <citation type="journal article" date="2017" name="Antonie Van Leeuwenhoek">
        <title>Rhizobium rhizosphaerae sp. nov., a novel species isolated from rice rhizosphere.</title>
        <authorList>
            <person name="Zhao J.J."/>
            <person name="Zhang J."/>
            <person name="Zhang R.J."/>
            <person name="Zhang C.W."/>
            <person name="Yin H.Q."/>
            <person name="Zhang X.X."/>
        </authorList>
    </citation>
    <scope>NUCLEOTIDE SEQUENCE [LARGE SCALE GENOMIC DNA]</scope>
    <source>
        <strain evidence="7 8">KMM 241</strain>
    </source>
</reference>
<accession>K6XUR2</accession>
<comment type="pathway">
    <text evidence="5">Amine and polyamine degradation; ethanolamine degradation.</text>
</comment>
<dbReference type="eggNOG" id="COG4302">
    <property type="taxonomic scope" value="Bacteria"/>
</dbReference>
<keyword evidence="4 5" id="KW-1283">Bacterial microcompartment</keyword>
<dbReference type="RefSeq" id="WP_006992490.1">
    <property type="nucleotide sequence ID" value="NZ_BAEP01000043.1"/>
</dbReference>
<dbReference type="PANTHER" id="PTHR39330:SF1">
    <property type="entry name" value="ETHANOLAMINE AMMONIA-LYASE SMALL SUBUNIT"/>
    <property type="match status" value="1"/>
</dbReference>
<dbReference type="GO" id="GO:0031419">
    <property type="term" value="F:cobalamin binding"/>
    <property type="evidence" value="ECO:0007669"/>
    <property type="project" value="UniProtKB-UniRule"/>
</dbReference>
<name>K6XUR2_9ALTE</name>
<dbReference type="NCBIfam" id="NF003971">
    <property type="entry name" value="PRK05465.1"/>
    <property type="match status" value="1"/>
</dbReference>
<comment type="caution">
    <text evidence="7">The sequence shown here is derived from an EMBL/GenBank/DDBJ whole genome shotgun (WGS) entry which is preliminary data.</text>
</comment>
<dbReference type="Pfam" id="PF05985">
    <property type="entry name" value="EutC"/>
    <property type="match status" value="1"/>
</dbReference>
<dbReference type="HAMAP" id="MF_00601">
    <property type="entry name" value="EutC"/>
    <property type="match status" value="1"/>
</dbReference>
<gene>
    <name evidence="5 7" type="primary">eutC</name>
    <name evidence="7" type="ORF">GMES_2043</name>
</gene>
<keyword evidence="3 5" id="KW-0170">Cobalt</keyword>
<dbReference type="Proteomes" id="UP000006263">
    <property type="component" value="Unassembled WGS sequence"/>
</dbReference>
<feature type="binding site" evidence="5">
    <location>
        <position position="211"/>
    </location>
    <ligand>
        <name>adenosylcob(III)alamin</name>
        <dbReference type="ChEBI" id="CHEBI:18408"/>
    </ligand>
</feature>
<organism evidence="7 8">
    <name type="scientific">Paraglaciecola mesophila KMM 241</name>
    <dbReference type="NCBI Taxonomy" id="1128912"/>
    <lineage>
        <taxon>Bacteria</taxon>
        <taxon>Pseudomonadati</taxon>
        <taxon>Pseudomonadota</taxon>
        <taxon>Gammaproteobacteria</taxon>
        <taxon>Alteromonadales</taxon>
        <taxon>Alteromonadaceae</taxon>
        <taxon>Paraglaciecola</taxon>
    </lineage>
</organism>
<dbReference type="EC" id="4.3.1.7" evidence="5"/>
<dbReference type="OrthoDB" id="114248at2"/>
<evidence type="ECO:0000256" key="6">
    <source>
        <dbReference type="SAM" id="MobiDB-lite"/>
    </source>
</evidence>
<comment type="catalytic activity">
    <reaction evidence="5">
        <text>ethanolamine = acetaldehyde + NH4(+)</text>
        <dbReference type="Rhea" id="RHEA:15313"/>
        <dbReference type="ChEBI" id="CHEBI:15343"/>
        <dbReference type="ChEBI" id="CHEBI:28938"/>
        <dbReference type="ChEBI" id="CHEBI:57603"/>
        <dbReference type="EC" id="4.3.1.7"/>
    </reaction>
</comment>
<keyword evidence="2 5" id="KW-0456">Lyase</keyword>
<dbReference type="GO" id="GO:0006520">
    <property type="term" value="P:amino acid metabolic process"/>
    <property type="evidence" value="ECO:0007669"/>
    <property type="project" value="InterPro"/>
</dbReference>
<proteinExistence type="inferred from homology"/>
<dbReference type="UniPathway" id="UPA00560"/>
<feature type="binding site" evidence="5">
    <location>
        <position position="240"/>
    </location>
    <ligand>
        <name>adenosylcob(III)alamin</name>
        <dbReference type="ChEBI" id="CHEBI:18408"/>
    </ligand>
</feature>
<evidence type="ECO:0000256" key="1">
    <source>
        <dbReference type="ARBA" id="ARBA00022628"/>
    </source>
</evidence>
<dbReference type="GO" id="GO:0008851">
    <property type="term" value="F:ethanolamine ammonia-lyase activity"/>
    <property type="evidence" value="ECO:0007669"/>
    <property type="project" value="UniProtKB-UniRule"/>
</dbReference>
<comment type="cofactor">
    <cofactor evidence="5">
        <name>adenosylcob(III)alamin</name>
        <dbReference type="ChEBI" id="CHEBI:18408"/>
    </cofactor>
    <text evidence="5">Binds between the large and small subunits.</text>
</comment>
<dbReference type="EMBL" id="BAEP01000043">
    <property type="protein sequence ID" value="GAC24339.1"/>
    <property type="molecule type" value="Genomic_DNA"/>
</dbReference>
<dbReference type="GO" id="GO:0009350">
    <property type="term" value="C:ethanolamine ammonia-lyase complex"/>
    <property type="evidence" value="ECO:0007669"/>
    <property type="project" value="UniProtKB-UniRule"/>
</dbReference>
<keyword evidence="1 5" id="KW-0846">Cobalamin</keyword>
<feature type="binding site" evidence="5">
    <location>
        <position position="190"/>
    </location>
    <ligand>
        <name>adenosylcob(III)alamin</name>
        <dbReference type="ChEBI" id="CHEBI:18408"/>
    </ligand>
</feature>
<comment type="subcellular location">
    <subcellularLocation>
        <location evidence="5">Bacterial microcompartment</location>
    </subcellularLocation>
</comment>
<dbReference type="InterPro" id="IPR009246">
    <property type="entry name" value="EutC"/>
</dbReference>
<dbReference type="PIRSF" id="PIRSF018982">
    <property type="entry name" value="EutC"/>
    <property type="match status" value="1"/>
</dbReference>
<dbReference type="AlphaFoldDB" id="K6XUR2"/>